<dbReference type="EMBL" id="MU007037">
    <property type="protein sequence ID" value="KAF2430655.1"/>
    <property type="molecule type" value="Genomic_DNA"/>
</dbReference>
<evidence type="ECO:0000313" key="3">
    <source>
        <dbReference type="Proteomes" id="UP000800235"/>
    </source>
</evidence>
<feature type="region of interest" description="Disordered" evidence="1">
    <location>
        <begin position="1"/>
        <end position="81"/>
    </location>
</feature>
<evidence type="ECO:0000313" key="2">
    <source>
        <dbReference type="EMBL" id="KAF2430655.1"/>
    </source>
</evidence>
<feature type="compositionally biased region" description="Basic and acidic residues" evidence="1">
    <location>
        <begin position="122"/>
        <end position="133"/>
    </location>
</feature>
<feature type="compositionally biased region" description="Basic and acidic residues" evidence="1">
    <location>
        <begin position="16"/>
        <end position="26"/>
    </location>
</feature>
<feature type="region of interest" description="Disordered" evidence="1">
    <location>
        <begin position="102"/>
        <end position="133"/>
    </location>
</feature>
<dbReference type="OrthoDB" id="4778343at2759"/>
<dbReference type="Proteomes" id="UP000800235">
    <property type="component" value="Unassembled WGS sequence"/>
</dbReference>
<gene>
    <name evidence="2" type="ORF">EJ08DRAFT_215039</name>
</gene>
<comment type="caution">
    <text evidence="2">The sequence shown here is derived from an EMBL/GenBank/DDBJ whole genome shotgun (WGS) entry which is preliminary data.</text>
</comment>
<reference evidence="2" key="1">
    <citation type="journal article" date="2020" name="Stud. Mycol.">
        <title>101 Dothideomycetes genomes: a test case for predicting lifestyles and emergence of pathogens.</title>
        <authorList>
            <person name="Haridas S."/>
            <person name="Albert R."/>
            <person name="Binder M."/>
            <person name="Bloem J."/>
            <person name="Labutti K."/>
            <person name="Salamov A."/>
            <person name="Andreopoulos B."/>
            <person name="Baker S."/>
            <person name="Barry K."/>
            <person name="Bills G."/>
            <person name="Bluhm B."/>
            <person name="Cannon C."/>
            <person name="Castanera R."/>
            <person name="Culley D."/>
            <person name="Daum C."/>
            <person name="Ezra D."/>
            <person name="Gonzalez J."/>
            <person name="Henrissat B."/>
            <person name="Kuo A."/>
            <person name="Liang C."/>
            <person name="Lipzen A."/>
            <person name="Lutzoni F."/>
            <person name="Magnuson J."/>
            <person name="Mondo S."/>
            <person name="Nolan M."/>
            <person name="Ohm R."/>
            <person name="Pangilinan J."/>
            <person name="Park H.-J."/>
            <person name="Ramirez L."/>
            <person name="Alfaro M."/>
            <person name="Sun H."/>
            <person name="Tritt A."/>
            <person name="Yoshinaga Y."/>
            <person name="Zwiers L.-H."/>
            <person name="Turgeon B."/>
            <person name="Goodwin S."/>
            <person name="Spatafora J."/>
            <person name="Crous P."/>
            <person name="Grigoriev I."/>
        </authorList>
    </citation>
    <scope>NUCLEOTIDE SEQUENCE</scope>
    <source>
        <strain evidence="2">CBS 130266</strain>
    </source>
</reference>
<dbReference type="AlphaFoldDB" id="A0A9P4TYH9"/>
<sequence length="133" mass="14885">MAQQGGTWDPKKIKRQQIELAKKEENNNQESSQEQNLVDKPSASHGQDEKTDGQEWDIVKDSKDEPEPKPEPQTGGFSSKFNFQVGWGKWATDILKWDVNVGKAKEKSKEAAPSSSSVTRNGKKDTQPAERDS</sequence>
<accession>A0A9P4TYH9</accession>
<name>A0A9P4TYH9_9PEZI</name>
<organism evidence="2 3">
    <name type="scientific">Tothia fuscella</name>
    <dbReference type="NCBI Taxonomy" id="1048955"/>
    <lineage>
        <taxon>Eukaryota</taxon>
        <taxon>Fungi</taxon>
        <taxon>Dikarya</taxon>
        <taxon>Ascomycota</taxon>
        <taxon>Pezizomycotina</taxon>
        <taxon>Dothideomycetes</taxon>
        <taxon>Pleosporomycetidae</taxon>
        <taxon>Venturiales</taxon>
        <taxon>Cylindrosympodiaceae</taxon>
        <taxon>Tothia</taxon>
    </lineage>
</organism>
<proteinExistence type="predicted"/>
<evidence type="ECO:0000256" key="1">
    <source>
        <dbReference type="SAM" id="MobiDB-lite"/>
    </source>
</evidence>
<feature type="compositionally biased region" description="Basic and acidic residues" evidence="1">
    <location>
        <begin position="46"/>
        <end position="70"/>
    </location>
</feature>
<protein>
    <submittedName>
        <fullName evidence="2">Uncharacterized protein</fullName>
    </submittedName>
</protein>
<keyword evidence="3" id="KW-1185">Reference proteome</keyword>